<keyword evidence="4" id="KW-1185">Reference proteome</keyword>
<name>A0A6J8E8F9_MYTCO</name>
<reference evidence="3 4" key="1">
    <citation type="submission" date="2020-06" db="EMBL/GenBank/DDBJ databases">
        <authorList>
            <person name="Li R."/>
            <person name="Bekaert M."/>
        </authorList>
    </citation>
    <scope>NUCLEOTIDE SEQUENCE [LARGE SCALE GENOMIC DNA]</scope>
    <source>
        <strain evidence="4">wild</strain>
    </source>
</reference>
<dbReference type="GO" id="GO:0003677">
    <property type="term" value="F:DNA binding"/>
    <property type="evidence" value="ECO:0007669"/>
    <property type="project" value="InterPro"/>
</dbReference>
<feature type="region of interest" description="Disordered" evidence="2">
    <location>
        <begin position="1"/>
        <end position="23"/>
    </location>
</feature>
<dbReference type="GO" id="GO:0015074">
    <property type="term" value="P:DNA integration"/>
    <property type="evidence" value="ECO:0007669"/>
    <property type="project" value="InterPro"/>
</dbReference>
<proteinExistence type="predicted"/>
<feature type="compositionally biased region" description="Polar residues" evidence="2">
    <location>
        <begin position="9"/>
        <end position="23"/>
    </location>
</feature>
<evidence type="ECO:0000256" key="2">
    <source>
        <dbReference type="SAM" id="MobiDB-lite"/>
    </source>
</evidence>
<sequence>MATRRKSASRVQTETLNDQNPSNWTASQLKGALGKIRIKITGHLSNSSLRRLYLDNQSNENSSAGIGNSDNSTERNTVSDGSYSLNVSAATVCDPIDMNTSDRDVHSIPIPTVQQEITTPSTSYAHAIPQLPPTASSAHTTVNNNNQNVNMENLLMNTIQLCQQSMQQMNKQGEQIQPRFTLSTAFGNGSTPPGIASSFTSTIPVYSANSSTPGKFGYPASSFSAVDMVSPELRNDIIAAKCAVMLIQHNIKIDWSKGDSDLRNMVCAGSKINTCRKCHSTTHSTVMCSVQQQNFQPQRNSTSYRNTPDSLGRDVIFVDETHLCVGDLEIFEDHILLHLKKSKTDPFRQGVTIPSYKSGNIICPCFAVKNYLSLRKKMSSITSDALFVSDDGNPLSRQFFINHVKIILDNLGLQSKNYNGHSFRTGAATTAQEVRLEDHLIKTLGRWSSDCYTRYIHTSPRVIQQAQNQLVSSIFLS</sequence>
<dbReference type="PANTHER" id="PTHR34605:SF3">
    <property type="entry name" value="P CELL-TYPE AGGLUTINATION PROTEIN MAP4-LIKE-RELATED"/>
    <property type="match status" value="1"/>
</dbReference>
<dbReference type="InterPro" id="IPR011010">
    <property type="entry name" value="DNA_brk_join_enz"/>
</dbReference>
<keyword evidence="1" id="KW-0233">DNA recombination</keyword>
<accession>A0A6J8E8F9</accession>
<evidence type="ECO:0000313" key="4">
    <source>
        <dbReference type="Proteomes" id="UP000507470"/>
    </source>
</evidence>
<dbReference type="GO" id="GO:0006310">
    <property type="term" value="P:DNA recombination"/>
    <property type="evidence" value="ECO:0007669"/>
    <property type="project" value="UniProtKB-KW"/>
</dbReference>
<dbReference type="SUPFAM" id="SSF56349">
    <property type="entry name" value="DNA breaking-rejoining enzymes"/>
    <property type="match status" value="1"/>
</dbReference>
<organism evidence="3 4">
    <name type="scientific">Mytilus coruscus</name>
    <name type="common">Sea mussel</name>
    <dbReference type="NCBI Taxonomy" id="42192"/>
    <lineage>
        <taxon>Eukaryota</taxon>
        <taxon>Metazoa</taxon>
        <taxon>Spiralia</taxon>
        <taxon>Lophotrochozoa</taxon>
        <taxon>Mollusca</taxon>
        <taxon>Bivalvia</taxon>
        <taxon>Autobranchia</taxon>
        <taxon>Pteriomorphia</taxon>
        <taxon>Mytilida</taxon>
        <taxon>Mytiloidea</taxon>
        <taxon>Mytilidae</taxon>
        <taxon>Mytilinae</taxon>
        <taxon>Mytilus</taxon>
    </lineage>
</organism>
<dbReference type="Proteomes" id="UP000507470">
    <property type="component" value="Unassembled WGS sequence"/>
</dbReference>
<evidence type="ECO:0008006" key="5">
    <source>
        <dbReference type="Google" id="ProtNLM"/>
    </source>
</evidence>
<evidence type="ECO:0000256" key="1">
    <source>
        <dbReference type="ARBA" id="ARBA00023172"/>
    </source>
</evidence>
<dbReference type="InterPro" id="IPR052925">
    <property type="entry name" value="Phage_Integrase-like_Recomb"/>
</dbReference>
<dbReference type="EMBL" id="CACVKT020008665">
    <property type="protein sequence ID" value="CAC5416637.1"/>
    <property type="molecule type" value="Genomic_DNA"/>
</dbReference>
<dbReference type="OrthoDB" id="10068687at2759"/>
<dbReference type="PANTHER" id="PTHR34605">
    <property type="entry name" value="PHAGE_INTEGRASE DOMAIN-CONTAINING PROTEIN"/>
    <property type="match status" value="1"/>
</dbReference>
<dbReference type="AlphaFoldDB" id="A0A6J8E8F9"/>
<protein>
    <recommendedName>
        <fullName evidence="5">Tyr recombinase domain-containing protein</fullName>
    </recommendedName>
</protein>
<gene>
    <name evidence="3" type="ORF">MCOR_49233</name>
</gene>
<dbReference type="InterPro" id="IPR013762">
    <property type="entry name" value="Integrase-like_cat_sf"/>
</dbReference>
<dbReference type="Gene3D" id="1.10.443.10">
    <property type="entry name" value="Intergrase catalytic core"/>
    <property type="match status" value="1"/>
</dbReference>
<evidence type="ECO:0000313" key="3">
    <source>
        <dbReference type="EMBL" id="CAC5416637.1"/>
    </source>
</evidence>
<feature type="region of interest" description="Disordered" evidence="2">
    <location>
        <begin position="59"/>
        <end position="80"/>
    </location>
</feature>